<keyword evidence="1" id="KW-0560">Oxidoreductase</keyword>
<dbReference type="GO" id="GO:0004497">
    <property type="term" value="F:monooxygenase activity"/>
    <property type="evidence" value="ECO:0007669"/>
    <property type="project" value="InterPro"/>
</dbReference>
<dbReference type="RefSeq" id="WP_183997906.1">
    <property type="nucleotide sequence ID" value="NZ_JACIEH010000002.1"/>
</dbReference>
<dbReference type="InterPro" id="IPR036188">
    <property type="entry name" value="FAD/NAD-bd_sf"/>
</dbReference>
<name>A0A7W6JUT4_9SPHN</name>
<dbReference type="PANTHER" id="PTHR43747">
    <property type="entry name" value="FAD-BINDING PROTEIN"/>
    <property type="match status" value="1"/>
</dbReference>
<proteinExistence type="predicted"/>
<dbReference type="EC" id="1.14.19.9" evidence="1"/>
<organism evidence="1 2">
    <name type="scientific">Sphingomonas kyeonggiensis</name>
    <dbReference type="NCBI Taxonomy" id="1268553"/>
    <lineage>
        <taxon>Bacteria</taxon>
        <taxon>Pseudomonadati</taxon>
        <taxon>Pseudomonadota</taxon>
        <taxon>Alphaproteobacteria</taxon>
        <taxon>Sphingomonadales</taxon>
        <taxon>Sphingomonadaceae</taxon>
        <taxon>Sphingomonas</taxon>
    </lineage>
</organism>
<dbReference type="PIRSF" id="PIRSF011396">
    <property type="entry name" value="Trp_halogenase"/>
    <property type="match status" value="1"/>
</dbReference>
<gene>
    <name evidence="1" type="ORF">GGR46_002389</name>
</gene>
<dbReference type="InterPro" id="IPR050816">
    <property type="entry name" value="Flavin-dep_Halogenase_NPB"/>
</dbReference>
<comment type="caution">
    <text evidence="1">The sequence shown here is derived from an EMBL/GenBank/DDBJ whole genome shotgun (WGS) entry which is preliminary data.</text>
</comment>
<accession>A0A7W6JUT4</accession>
<reference evidence="1 2" key="1">
    <citation type="submission" date="2020-08" db="EMBL/GenBank/DDBJ databases">
        <title>Genomic Encyclopedia of Type Strains, Phase IV (KMG-IV): sequencing the most valuable type-strain genomes for metagenomic binning, comparative biology and taxonomic classification.</title>
        <authorList>
            <person name="Goeker M."/>
        </authorList>
    </citation>
    <scope>NUCLEOTIDE SEQUENCE [LARGE SCALE GENOMIC DNA]</scope>
    <source>
        <strain evidence="1 2">DSM 101806</strain>
    </source>
</reference>
<dbReference type="Gene3D" id="3.50.50.60">
    <property type="entry name" value="FAD/NAD(P)-binding domain"/>
    <property type="match status" value="1"/>
</dbReference>
<evidence type="ECO:0000313" key="1">
    <source>
        <dbReference type="EMBL" id="MBB4098825.1"/>
    </source>
</evidence>
<evidence type="ECO:0000313" key="2">
    <source>
        <dbReference type="Proteomes" id="UP000557392"/>
    </source>
</evidence>
<dbReference type="InterPro" id="IPR006905">
    <property type="entry name" value="Flavin_halogenase"/>
</dbReference>
<keyword evidence="2" id="KW-1185">Reference proteome</keyword>
<sequence length="473" mass="50114">MIRSIGIVGAGVAGWMAALALRRALPGARISVIETEGPDWSLGPFGPGEASLPGLESWLADHGVEEGALLRAARGGFSLGTAFSGWAGQEADWFLPFGTIGAPIGTVAFHQLAARLRAAGHPLRLADFSLAAIAAASGRFARPSPDPRSVLSSYGYGLHFARAGLAEVLRLASGLATAGRFRRALGDAGITAIEIEDGAQVSADLWLDCSGPAALLAGRLDSGWESWSEWLPCDRAVESWNEVEGVPPPYAHAGAFEGGWQRTVPLVGGQSGALLYASAFLAEQPGAVPIAQGRRTRAWTGNVVALGAAAALVEPLHGHNLALLQNALTRLISLLPTAPDGPEPAEYNRLTASEADRVRDFAILHYKTNGRAGDPLWDQARAMPVPETLAHKLDLYASRGRLPVYDEELFDPEEWIAVLDGQGVRPRRHDALADAIPEPQLRAHASRIREVIVDAVRGMPHHGATLREEGLLA</sequence>
<dbReference type="SUPFAM" id="SSF51905">
    <property type="entry name" value="FAD/NAD(P)-binding domain"/>
    <property type="match status" value="1"/>
</dbReference>
<dbReference type="AlphaFoldDB" id="A0A7W6JUT4"/>
<dbReference type="Pfam" id="PF04820">
    <property type="entry name" value="Trp_halogenase"/>
    <property type="match status" value="1"/>
</dbReference>
<dbReference type="EMBL" id="JACIEH010000002">
    <property type="protein sequence ID" value="MBB4098825.1"/>
    <property type="molecule type" value="Genomic_DNA"/>
</dbReference>
<dbReference type="InterPro" id="IPR033856">
    <property type="entry name" value="Trp_halogen"/>
</dbReference>
<protein>
    <submittedName>
        <fullName evidence="1">Tryptophan halogenase</fullName>
        <ecNumber evidence="1">1.14.19.9</ecNumber>
    </submittedName>
</protein>
<dbReference type="Proteomes" id="UP000557392">
    <property type="component" value="Unassembled WGS sequence"/>
</dbReference>
<dbReference type="PANTHER" id="PTHR43747:SF4">
    <property type="entry name" value="FLAVIN-DEPENDENT TRYPTOPHAN HALOGENASE"/>
    <property type="match status" value="1"/>
</dbReference>